<comment type="caution">
    <text evidence="1">The sequence shown here is derived from an EMBL/GenBank/DDBJ whole genome shotgun (WGS) entry which is preliminary data.</text>
</comment>
<name>A0ABR7M4Y6_9BACT</name>
<gene>
    <name evidence="1" type="ORF">BC349_03610</name>
</gene>
<dbReference type="Proteomes" id="UP000765802">
    <property type="component" value="Unassembled WGS sequence"/>
</dbReference>
<sequence length="62" mass="7334">MLTSQKKSVFEAICGQNGRNQQDIHYLKNMHIKLTDILVDMYKRCKFKNLSFLTHFSLKITN</sequence>
<evidence type="ECO:0000313" key="2">
    <source>
        <dbReference type="Proteomes" id="UP000765802"/>
    </source>
</evidence>
<protein>
    <submittedName>
        <fullName evidence="1">Uncharacterized protein</fullName>
    </submittedName>
</protein>
<evidence type="ECO:0000313" key="1">
    <source>
        <dbReference type="EMBL" id="MBC6490042.1"/>
    </source>
</evidence>
<dbReference type="EMBL" id="MBUA01000001">
    <property type="protein sequence ID" value="MBC6490042.1"/>
    <property type="molecule type" value="Genomic_DNA"/>
</dbReference>
<proteinExistence type="predicted"/>
<reference evidence="1 2" key="1">
    <citation type="submission" date="2016-07" db="EMBL/GenBank/DDBJ databases">
        <title>Genome analysis of Flavihumibacter stibioxidans YS-17.</title>
        <authorList>
            <person name="Shi K."/>
            <person name="Han Y."/>
            <person name="Wang G."/>
        </authorList>
    </citation>
    <scope>NUCLEOTIDE SEQUENCE [LARGE SCALE GENOMIC DNA]</scope>
    <source>
        <strain evidence="1 2">YS-17</strain>
    </source>
</reference>
<organism evidence="1 2">
    <name type="scientific">Flavihumibacter stibioxidans</name>
    <dbReference type="NCBI Taxonomy" id="1834163"/>
    <lineage>
        <taxon>Bacteria</taxon>
        <taxon>Pseudomonadati</taxon>
        <taxon>Bacteroidota</taxon>
        <taxon>Chitinophagia</taxon>
        <taxon>Chitinophagales</taxon>
        <taxon>Chitinophagaceae</taxon>
        <taxon>Flavihumibacter</taxon>
    </lineage>
</organism>
<accession>A0ABR7M4Y6</accession>
<keyword evidence="2" id="KW-1185">Reference proteome</keyword>